<sequence length="146" mass="16545">MNHNEQMKKYYERCDIDLIKGHLKELLSAAKKEIRQIQVEDIDLENMILIDVRESDEFASGVIPAKTVFTIPRGKLEFAVDDKLVDLSDHQIVCYCLKGARGLMAAKTLKDLGFSNVVNLEGGISSWVNAHKPIKNYLGYFTLETN</sequence>
<dbReference type="CDD" id="cd00158">
    <property type="entry name" value="RHOD"/>
    <property type="match status" value="1"/>
</dbReference>
<evidence type="ECO:0000259" key="1">
    <source>
        <dbReference type="PROSITE" id="PS50206"/>
    </source>
</evidence>
<protein>
    <submittedName>
        <fullName evidence="2">Rhodanese-like domain-containing protein</fullName>
    </submittedName>
</protein>
<dbReference type="GO" id="GO:0004792">
    <property type="term" value="F:thiosulfate-cyanide sulfurtransferase activity"/>
    <property type="evidence" value="ECO:0007669"/>
    <property type="project" value="TreeGrafter"/>
</dbReference>
<dbReference type="Pfam" id="PF00581">
    <property type="entry name" value="Rhodanese"/>
    <property type="match status" value="1"/>
</dbReference>
<gene>
    <name evidence="2" type="ORF">FJR45_05680</name>
</gene>
<reference evidence="2 3" key="1">
    <citation type="submission" date="2019-06" db="EMBL/GenBank/DDBJ databases">
        <title>Sulfurimonas gotlandica sp. nov., a chemoautotrophic and psychrotolerant epsilonproteobacterium isolated from a pelagic redoxcline, and an emended description of the genus Sulfurimonas.</title>
        <authorList>
            <person name="Wang S."/>
            <person name="Jiang L."/>
            <person name="Shao Z."/>
        </authorList>
    </citation>
    <scope>NUCLEOTIDE SEQUENCE [LARGE SCALE GENOMIC DNA]</scope>
    <source>
        <strain evidence="2 3">S2-6</strain>
    </source>
</reference>
<name>A0A7M1B116_9BACT</name>
<dbReference type="SMART" id="SM00450">
    <property type="entry name" value="RHOD"/>
    <property type="match status" value="1"/>
</dbReference>
<dbReference type="PROSITE" id="PS50206">
    <property type="entry name" value="RHODANESE_3"/>
    <property type="match status" value="1"/>
</dbReference>
<dbReference type="SUPFAM" id="SSF52821">
    <property type="entry name" value="Rhodanese/Cell cycle control phosphatase"/>
    <property type="match status" value="1"/>
</dbReference>
<dbReference type="Proteomes" id="UP000593719">
    <property type="component" value="Chromosome"/>
</dbReference>
<dbReference type="AlphaFoldDB" id="A0A7M1B116"/>
<dbReference type="KEGG" id="ssei:FJR45_05680"/>
<dbReference type="Gene3D" id="3.40.250.10">
    <property type="entry name" value="Rhodanese-like domain"/>
    <property type="match status" value="1"/>
</dbReference>
<dbReference type="PANTHER" id="PTHR44086:SF10">
    <property type="entry name" value="THIOSULFATE SULFURTRANSFERASE_RHODANESE-LIKE DOMAIN-CONTAINING PROTEIN 3"/>
    <property type="match status" value="1"/>
</dbReference>
<dbReference type="EMBL" id="CP041235">
    <property type="protein sequence ID" value="QOP43467.1"/>
    <property type="molecule type" value="Genomic_DNA"/>
</dbReference>
<feature type="domain" description="Rhodanese" evidence="1">
    <location>
        <begin position="43"/>
        <end position="136"/>
    </location>
</feature>
<keyword evidence="3" id="KW-1185">Reference proteome</keyword>
<dbReference type="PANTHER" id="PTHR44086">
    <property type="entry name" value="THIOSULFATE SULFURTRANSFERASE RDL2, MITOCHONDRIAL-RELATED"/>
    <property type="match status" value="1"/>
</dbReference>
<organism evidence="2 3">
    <name type="scientific">Sulfurimonas sediminis</name>
    <dbReference type="NCBI Taxonomy" id="2590020"/>
    <lineage>
        <taxon>Bacteria</taxon>
        <taxon>Pseudomonadati</taxon>
        <taxon>Campylobacterota</taxon>
        <taxon>Epsilonproteobacteria</taxon>
        <taxon>Campylobacterales</taxon>
        <taxon>Sulfurimonadaceae</taxon>
        <taxon>Sulfurimonas</taxon>
    </lineage>
</organism>
<evidence type="ECO:0000313" key="2">
    <source>
        <dbReference type="EMBL" id="QOP43467.1"/>
    </source>
</evidence>
<dbReference type="InterPro" id="IPR036873">
    <property type="entry name" value="Rhodanese-like_dom_sf"/>
</dbReference>
<accession>A0A7M1B116</accession>
<dbReference type="InterPro" id="IPR001763">
    <property type="entry name" value="Rhodanese-like_dom"/>
</dbReference>
<dbReference type="RefSeq" id="WP_193151752.1">
    <property type="nucleotide sequence ID" value="NZ_CP041235.1"/>
</dbReference>
<evidence type="ECO:0000313" key="3">
    <source>
        <dbReference type="Proteomes" id="UP000593719"/>
    </source>
</evidence>
<proteinExistence type="predicted"/>